<gene>
    <name evidence="2" type="ORF">H5410_048231</name>
</gene>
<evidence type="ECO:0000313" key="2">
    <source>
        <dbReference type="EMBL" id="KAG5587797.1"/>
    </source>
</evidence>
<comment type="caution">
    <text evidence="2">The sequence shown here is derived from an EMBL/GenBank/DDBJ whole genome shotgun (WGS) entry which is preliminary data.</text>
</comment>
<evidence type="ECO:0000256" key="1">
    <source>
        <dbReference type="SAM" id="MobiDB-lite"/>
    </source>
</evidence>
<proteinExistence type="predicted"/>
<dbReference type="EMBL" id="JACXVP010000009">
    <property type="protein sequence ID" value="KAG5587797.1"/>
    <property type="molecule type" value="Genomic_DNA"/>
</dbReference>
<sequence>MGTFFVSGTKKKTNNDITKIHPEKNKNIRFYGGLSQIVNGVLSLDFNMVSELGSSIYRLLNHSLHVNSESLFLFPEDNTLTTWKSQTGDIHSSNDAAPNTSPSSSHTITNESPNFRVDPNQNTSHNHNAEQSPENASTTDNHLTVPAPRRSSRTLTTPSHLKEFKSFFLLLLLSSSSSFYGGLSQIVNGVLSLDFNRGFVVRACPHSRWKLGWRRC</sequence>
<keyword evidence="3" id="KW-1185">Reference proteome</keyword>
<accession>A0A9J5XJ60</accession>
<protein>
    <submittedName>
        <fullName evidence="2">Uncharacterized protein</fullName>
    </submittedName>
</protein>
<reference evidence="2 3" key="1">
    <citation type="submission" date="2020-09" db="EMBL/GenBank/DDBJ databases">
        <title>De no assembly of potato wild relative species, Solanum commersonii.</title>
        <authorList>
            <person name="Cho K."/>
        </authorList>
    </citation>
    <scope>NUCLEOTIDE SEQUENCE [LARGE SCALE GENOMIC DNA]</scope>
    <source>
        <strain evidence="2">LZ3.2</strain>
        <tissue evidence="2">Leaf</tissue>
    </source>
</reference>
<feature type="region of interest" description="Disordered" evidence="1">
    <location>
        <begin position="85"/>
        <end position="156"/>
    </location>
</feature>
<feature type="compositionally biased region" description="Polar residues" evidence="1">
    <location>
        <begin position="85"/>
        <end position="142"/>
    </location>
</feature>
<dbReference type="AlphaFoldDB" id="A0A9J5XJ60"/>
<name>A0A9J5XJ60_SOLCO</name>
<organism evidence="2 3">
    <name type="scientific">Solanum commersonii</name>
    <name type="common">Commerson's wild potato</name>
    <name type="synonym">Commerson's nightshade</name>
    <dbReference type="NCBI Taxonomy" id="4109"/>
    <lineage>
        <taxon>Eukaryota</taxon>
        <taxon>Viridiplantae</taxon>
        <taxon>Streptophyta</taxon>
        <taxon>Embryophyta</taxon>
        <taxon>Tracheophyta</taxon>
        <taxon>Spermatophyta</taxon>
        <taxon>Magnoliopsida</taxon>
        <taxon>eudicotyledons</taxon>
        <taxon>Gunneridae</taxon>
        <taxon>Pentapetalae</taxon>
        <taxon>asterids</taxon>
        <taxon>lamiids</taxon>
        <taxon>Solanales</taxon>
        <taxon>Solanaceae</taxon>
        <taxon>Solanoideae</taxon>
        <taxon>Solaneae</taxon>
        <taxon>Solanum</taxon>
    </lineage>
</organism>
<dbReference type="Proteomes" id="UP000824120">
    <property type="component" value="Chromosome 9"/>
</dbReference>
<evidence type="ECO:0000313" key="3">
    <source>
        <dbReference type="Proteomes" id="UP000824120"/>
    </source>
</evidence>